<evidence type="ECO:0000313" key="2">
    <source>
        <dbReference type="Proteomes" id="UP001221757"/>
    </source>
</evidence>
<gene>
    <name evidence="1" type="ORF">B0H17DRAFT_406387</name>
</gene>
<keyword evidence="2" id="KW-1185">Reference proteome</keyword>
<dbReference type="Proteomes" id="UP001221757">
    <property type="component" value="Unassembled WGS sequence"/>
</dbReference>
<organism evidence="1 2">
    <name type="scientific">Mycena rosella</name>
    <name type="common">Pink bonnet</name>
    <name type="synonym">Agaricus rosellus</name>
    <dbReference type="NCBI Taxonomy" id="1033263"/>
    <lineage>
        <taxon>Eukaryota</taxon>
        <taxon>Fungi</taxon>
        <taxon>Dikarya</taxon>
        <taxon>Basidiomycota</taxon>
        <taxon>Agaricomycotina</taxon>
        <taxon>Agaricomycetes</taxon>
        <taxon>Agaricomycetidae</taxon>
        <taxon>Agaricales</taxon>
        <taxon>Marasmiineae</taxon>
        <taxon>Mycenaceae</taxon>
        <taxon>Mycena</taxon>
    </lineage>
</organism>
<dbReference type="AlphaFoldDB" id="A0AAD7DQU9"/>
<dbReference type="EMBL" id="JARKIE010000035">
    <property type="protein sequence ID" value="KAJ7696209.1"/>
    <property type="molecule type" value="Genomic_DNA"/>
</dbReference>
<sequence>MELFRDSLPRIRRINSLPLVALTKTFTHTDSSIHPLTSAGILCLVFSIGGVTSSLVSLSGSAEHGNCTPVWHNLTTIDAVTLVHSSLHRSQASIWGPHYIAGASIELASLASLACGIWGDRNGAILVSLRQVGASAPLWMAGRLASRHLDISSPTVWQALRMADTIAPVCLHFTVRLISIPPFRHVPPSTDCLARNLSGESRAREVVG</sequence>
<proteinExistence type="predicted"/>
<comment type="caution">
    <text evidence="1">The sequence shown here is derived from an EMBL/GenBank/DDBJ whole genome shotgun (WGS) entry which is preliminary data.</text>
</comment>
<accession>A0AAD7DQU9</accession>
<protein>
    <submittedName>
        <fullName evidence="1">Uncharacterized protein</fullName>
    </submittedName>
</protein>
<reference evidence="1" key="1">
    <citation type="submission" date="2023-03" db="EMBL/GenBank/DDBJ databases">
        <title>Massive genome expansion in bonnet fungi (Mycena s.s.) driven by repeated elements and novel gene families across ecological guilds.</title>
        <authorList>
            <consortium name="Lawrence Berkeley National Laboratory"/>
            <person name="Harder C.B."/>
            <person name="Miyauchi S."/>
            <person name="Viragh M."/>
            <person name="Kuo A."/>
            <person name="Thoen E."/>
            <person name="Andreopoulos B."/>
            <person name="Lu D."/>
            <person name="Skrede I."/>
            <person name="Drula E."/>
            <person name="Henrissat B."/>
            <person name="Morin E."/>
            <person name="Kohler A."/>
            <person name="Barry K."/>
            <person name="LaButti K."/>
            <person name="Morin E."/>
            <person name="Salamov A."/>
            <person name="Lipzen A."/>
            <person name="Mereny Z."/>
            <person name="Hegedus B."/>
            <person name="Baldrian P."/>
            <person name="Stursova M."/>
            <person name="Weitz H."/>
            <person name="Taylor A."/>
            <person name="Grigoriev I.V."/>
            <person name="Nagy L.G."/>
            <person name="Martin F."/>
            <person name="Kauserud H."/>
        </authorList>
    </citation>
    <scope>NUCLEOTIDE SEQUENCE</scope>
    <source>
        <strain evidence="1">CBHHK067</strain>
    </source>
</reference>
<name>A0AAD7DQU9_MYCRO</name>
<evidence type="ECO:0000313" key="1">
    <source>
        <dbReference type="EMBL" id="KAJ7696209.1"/>
    </source>
</evidence>